<name>A0A915HTH1_ROMCU</name>
<reference evidence="2" key="1">
    <citation type="submission" date="2022-11" db="UniProtKB">
        <authorList>
            <consortium name="WormBaseParasite"/>
        </authorList>
    </citation>
    <scope>IDENTIFICATION</scope>
</reference>
<dbReference type="Proteomes" id="UP000887565">
    <property type="component" value="Unplaced"/>
</dbReference>
<evidence type="ECO:0000313" key="1">
    <source>
        <dbReference type="Proteomes" id="UP000887565"/>
    </source>
</evidence>
<evidence type="ECO:0000313" key="2">
    <source>
        <dbReference type="WBParaSite" id="nRc.2.0.1.t05059-RA"/>
    </source>
</evidence>
<protein>
    <submittedName>
        <fullName evidence="2">Uncharacterized protein</fullName>
    </submittedName>
</protein>
<proteinExistence type="predicted"/>
<dbReference type="AlphaFoldDB" id="A0A915HTH1"/>
<dbReference type="WBParaSite" id="nRc.2.0.1.t05059-RA">
    <property type="protein sequence ID" value="nRc.2.0.1.t05059-RA"/>
    <property type="gene ID" value="nRc.2.0.1.g05059"/>
</dbReference>
<sequence length="74" mass="8883">MNGGDIYNLYFSIEGRLRGLQAFFMTTDIEAWASVFWEEASVDFKTWWKGQQGAEYPARQKPFWAFMKRLRQMF</sequence>
<organism evidence="1 2">
    <name type="scientific">Romanomermis culicivorax</name>
    <name type="common">Nematode worm</name>
    <dbReference type="NCBI Taxonomy" id="13658"/>
    <lineage>
        <taxon>Eukaryota</taxon>
        <taxon>Metazoa</taxon>
        <taxon>Ecdysozoa</taxon>
        <taxon>Nematoda</taxon>
        <taxon>Enoplea</taxon>
        <taxon>Dorylaimia</taxon>
        <taxon>Mermithida</taxon>
        <taxon>Mermithoidea</taxon>
        <taxon>Mermithidae</taxon>
        <taxon>Romanomermis</taxon>
    </lineage>
</organism>
<accession>A0A915HTH1</accession>
<keyword evidence="1" id="KW-1185">Reference proteome</keyword>